<dbReference type="GO" id="GO:0016740">
    <property type="term" value="F:transferase activity"/>
    <property type="evidence" value="ECO:0007669"/>
    <property type="project" value="UniProtKB-KW"/>
</dbReference>
<dbReference type="CDD" id="cd03196">
    <property type="entry name" value="GST_C_5"/>
    <property type="match status" value="1"/>
</dbReference>
<evidence type="ECO:0000313" key="3">
    <source>
        <dbReference type="Proteomes" id="UP000238007"/>
    </source>
</evidence>
<sequence length="194" mass="22280">MRARLAIQSSGQPVELREIVLRNKPAPFLEASAKGTVPVLQLPDRVIDESRDIMMWALGQSDPEGWLDMAAEGFELIATCEGPFKKALDHTKYAVRYPDLDESEQREKAMLFLRLLNDRLTKHPFLMGDKRTLADMAILPFVRQFANTDRAWFDAQDLGPLTQWLDDFLMSDRFSSIMTKYSPWQDGQDQVLFP</sequence>
<organism evidence="2 3">
    <name type="scientific">Yoonia maritima</name>
    <dbReference type="NCBI Taxonomy" id="1435347"/>
    <lineage>
        <taxon>Bacteria</taxon>
        <taxon>Pseudomonadati</taxon>
        <taxon>Pseudomonadota</taxon>
        <taxon>Alphaproteobacteria</taxon>
        <taxon>Rhodobacterales</taxon>
        <taxon>Paracoccaceae</taxon>
        <taxon>Yoonia</taxon>
    </lineage>
</organism>
<dbReference type="AlphaFoldDB" id="A0A2T0VVW6"/>
<dbReference type="PANTHER" id="PTHR43968:SF6">
    <property type="entry name" value="GLUTATHIONE S-TRANSFERASE OMEGA"/>
    <property type="match status" value="1"/>
</dbReference>
<dbReference type="InterPro" id="IPR050983">
    <property type="entry name" value="GST_Omega/HSP26"/>
</dbReference>
<dbReference type="PROSITE" id="PS50404">
    <property type="entry name" value="GST_NTER"/>
    <property type="match status" value="1"/>
</dbReference>
<name>A0A2T0VVW6_9RHOB</name>
<keyword evidence="3" id="KW-1185">Reference proteome</keyword>
<dbReference type="GO" id="GO:0005737">
    <property type="term" value="C:cytoplasm"/>
    <property type="evidence" value="ECO:0007669"/>
    <property type="project" value="TreeGrafter"/>
</dbReference>
<dbReference type="PANTHER" id="PTHR43968">
    <property type="match status" value="1"/>
</dbReference>
<dbReference type="InterPro" id="IPR036249">
    <property type="entry name" value="Thioredoxin-like_sf"/>
</dbReference>
<evidence type="ECO:0000313" key="2">
    <source>
        <dbReference type="EMBL" id="PRY75784.1"/>
    </source>
</evidence>
<dbReference type="SUPFAM" id="SSF47616">
    <property type="entry name" value="GST C-terminal domain-like"/>
    <property type="match status" value="1"/>
</dbReference>
<dbReference type="Pfam" id="PF13410">
    <property type="entry name" value="GST_C_2"/>
    <property type="match status" value="1"/>
</dbReference>
<dbReference type="EMBL" id="PVTP01000011">
    <property type="protein sequence ID" value="PRY75784.1"/>
    <property type="molecule type" value="Genomic_DNA"/>
</dbReference>
<dbReference type="Proteomes" id="UP000238007">
    <property type="component" value="Unassembled WGS sequence"/>
</dbReference>
<dbReference type="InterPro" id="IPR036282">
    <property type="entry name" value="Glutathione-S-Trfase_C_sf"/>
</dbReference>
<dbReference type="Pfam" id="PF13417">
    <property type="entry name" value="GST_N_3"/>
    <property type="match status" value="1"/>
</dbReference>
<dbReference type="Gene3D" id="1.20.1050.10">
    <property type="match status" value="1"/>
</dbReference>
<proteinExistence type="predicted"/>
<protein>
    <submittedName>
        <fullName evidence="2">Glutathione S-transferase</fullName>
    </submittedName>
</protein>
<dbReference type="SUPFAM" id="SSF52833">
    <property type="entry name" value="Thioredoxin-like"/>
    <property type="match status" value="1"/>
</dbReference>
<keyword evidence="2" id="KW-0808">Transferase</keyword>
<dbReference type="Gene3D" id="3.40.30.10">
    <property type="entry name" value="Glutaredoxin"/>
    <property type="match status" value="1"/>
</dbReference>
<reference evidence="2 3" key="1">
    <citation type="submission" date="2018-03" db="EMBL/GenBank/DDBJ databases">
        <title>Genomic Encyclopedia of Archaeal and Bacterial Type Strains, Phase II (KMG-II): from individual species to whole genera.</title>
        <authorList>
            <person name="Goeker M."/>
        </authorList>
    </citation>
    <scope>NUCLEOTIDE SEQUENCE [LARGE SCALE GENOMIC DNA]</scope>
    <source>
        <strain evidence="2 3">DSM 101533</strain>
    </source>
</reference>
<evidence type="ECO:0000259" key="1">
    <source>
        <dbReference type="PROSITE" id="PS50404"/>
    </source>
</evidence>
<gene>
    <name evidence="2" type="ORF">CLV80_111136</name>
</gene>
<dbReference type="InterPro" id="IPR004045">
    <property type="entry name" value="Glutathione_S-Trfase_N"/>
</dbReference>
<accession>A0A2T0VVW6</accession>
<feature type="domain" description="GST N-terminal" evidence="1">
    <location>
        <begin position="1"/>
        <end position="65"/>
    </location>
</feature>
<comment type="caution">
    <text evidence="2">The sequence shown here is derived from an EMBL/GenBank/DDBJ whole genome shotgun (WGS) entry which is preliminary data.</text>
</comment>